<feature type="binding site" evidence="13">
    <location>
        <position position="245"/>
    </location>
    <ligand>
        <name>beta-D-galactose</name>
        <dbReference type="ChEBI" id="CHEBI:27667"/>
    </ligand>
</feature>
<sequence length="346" mass="38893">MLRETPQLAPDGLPYRLSILRNQAGVVVTMMDWGATLLSCRVPLRDGSVRETLLGCPSPENYLNQSAFLGATVGRYANRIAGSQYVYEGKTVTLQPSQGEHQLHGGPRGFDKQRWRILRQNDSEVLYTLDSPDGDQGFPGNFRTTALYQLTDDNRIRIQFTAWCDQACPVNLTNHAYFNLDATPGDIREHQLQLLADQYLPVDASGIPRRGLADVTGTSFDFRKPKTIGADFLADEDQQVVNGYDHAWLLNARGDATQPAACLWSTDRRLKLTVYTSAPALQFYSGNFLAGTQAREQGEYQNWQGLALESEFLPDSPNNPQWPQPDCFLRPQQEYSSLTEYQFTEQ</sequence>
<dbReference type="GO" id="GO:0033499">
    <property type="term" value="P:galactose catabolic process via UDP-galactose, Leloir pathway"/>
    <property type="evidence" value="ECO:0007669"/>
    <property type="project" value="TreeGrafter"/>
</dbReference>
<comment type="catalytic activity">
    <reaction evidence="1 11">
        <text>alpha-D-glucose = beta-D-glucose</text>
        <dbReference type="Rhea" id="RHEA:10264"/>
        <dbReference type="ChEBI" id="CHEBI:15903"/>
        <dbReference type="ChEBI" id="CHEBI:17925"/>
        <dbReference type="EC" id="5.1.3.3"/>
    </reaction>
</comment>
<evidence type="ECO:0000256" key="5">
    <source>
        <dbReference type="ARBA" id="ARBA00013185"/>
    </source>
</evidence>
<dbReference type="NCBIfam" id="NF008277">
    <property type="entry name" value="PRK11055.1"/>
    <property type="match status" value="1"/>
</dbReference>
<dbReference type="InterPro" id="IPR014718">
    <property type="entry name" value="GH-type_carb-bd"/>
</dbReference>
<keyword evidence="16" id="KW-1185">Reference proteome</keyword>
<dbReference type="GO" id="GO:0004034">
    <property type="term" value="F:aldose 1-epimerase activity"/>
    <property type="evidence" value="ECO:0007669"/>
    <property type="project" value="UniProtKB-EC"/>
</dbReference>
<evidence type="ECO:0000313" key="15">
    <source>
        <dbReference type="EMBL" id="AFJ47728.1"/>
    </source>
</evidence>
<dbReference type="UniPathway" id="UPA00242"/>
<evidence type="ECO:0000256" key="13">
    <source>
        <dbReference type="PIRSR" id="PIRSR005096-2"/>
    </source>
</evidence>
<evidence type="ECO:0000256" key="1">
    <source>
        <dbReference type="ARBA" id="ARBA00001614"/>
    </source>
</evidence>
<evidence type="ECO:0000256" key="2">
    <source>
        <dbReference type="ARBA" id="ARBA00004496"/>
    </source>
</evidence>
<dbReference type="EMBL" id="CP001560">
    <property type="protein sequence ID" value="AFJ47728.1"/>
    <property type="molecule type" value="Genomic_DNA"/>
</dbReference>
<evidence type="ECO:0000256" key="14">
    <source>
        <dbReference type="PIRSR" id="PIRSR005096-3"/>
    </source>
</evidence>
<dbReference type="PIRSF" id="PIRSF005096">
    <property type="entry name" value="GALM"/>
    <property type="match status" value="1"/>
</dbReference>
<dbReference type="InterPro" id="IPR013458">
    <property type="entry name" value="Ald_epimerase_bac"/>
</dbReference>
<dbReference type="InterPro" id="IPR047215">
    <property type="entry name" value="Galactose_mutarotase-like"/>
</dbReference>
<reference evidence="15 16" key="1">
    <citation type="journal article" date="2012" name="J. Bacteriol.">
        <title>Complete genome sequence of the B12-producing Shimwellia blattae strain DSM 4481, isolated from a cockroach.</title>
        <authorList>
            <person name="Brzuszkiewicz E."/>
            <person name="Waschkowitz T."/>
            <person name="Wiezer A."/>
            <person name="Daniel R."/>
        </authorList>
    </citation>
    <scope>NUCLEOTIDE SEQUENCE [LARGE SCALE GENOMIC DNA]</scope>
    <source>
        <strain evidence="16">ATCC 29907 / DSM 4481 / JCM 1650 / NBRC 105725 / CDC 9005-74</strain>
    </source>
</reference>
<dbReference type="InterPro" id="IPR008183">
    <property type="entry name" value="Aldose_1/G6P_1-epimerase"/>
</dbReference>
<evidence type="ECO:0000256" key="3">
    <source>
        <dbReference type="ARBA" id="ARBA00005028"/>
    </source>
</evidence>
<dbReference type="InterPro" id="IPR018052">
    <property type="entry name" value="Ald1_epimerase_CS"/>
</dbReference>
<keyword evidence="8 11" id="KW-0413">Isomerase</keyword>
<comment type="subcellular location">
    <subcellularLocation>
        <location evidence="2">Cytoplasm</location>
    </subcellularLocation>
</comment>
<accession>K6VSG5</accession>
<keyword evidence="7" id="KW-0963">Cytoplasm</keyword>
<dbReference type="AlphaFoldDB" id="I2BB24"/>
<dbReference type="FunFam" id="2.70.98.10:FF:000002">
    <property type="entry name" value="Aldose 1-epimerase"/>
    <property type="match status" value="1"/>
</dbReference>
<dbReference type="PANTHER" id="PTHR10091:SF0">
    <property type="entry name" value="GALACTOSE MUTAROTASE"/>
    <property type="match status" value="1"/>
</dbReference>
<dbReference type="GO" id="GO:0006006">
    <property type="term" value="P:glucose metabolic process"/>
    <property type="evidence" value="ECO:0007669"/>
    <property type="project" value="TreeGrafter"/>
</dbReference>
<accession>I2BB24</accession>
<comment type="similarity">
    <text evidence="4 11">Belongs to the aldose epimerase family.</text>
</comment>
<evidence type="ECO:0000256" key="6">
    <source>
        <dbReference type="ARBA" id="ARBA00014165"/>
    </source>
</evidence>
<dbReference type="eggNOG" id="COG2017">
    <property type="taxonomic scope" value="Bacteria"/>
</dbReference>
<evidence type="ECO:0000256" key="4">
    <source>
        <dbReference type="ARBA" id="ARBA00006206"/>
    </source>
</evidence>
<evidence type="ECO:0000313" key="16">
    <source>
        <dbReference type="Proteomes" id="UP000001955"/>
    </source>
</evidence>
<dbReference type="HOGENOM" id="CLU_031753_1_0_6"/>
<dbReference type="EC" id="5.1.3.3" evidence="5 11"/>
<dbReference type="OrthoDB" id="9779408at2"/>
<evidence type="ECO:0000256" key="12">
    <source>
        <dbReference type="PIRSR" id="PIRSR005096-1"/>
    </source>
</evidence>
<dbReference type="GO" id="GO:0005737">
    <property type="term" value="C:cytoplasm"/>
    <property type="evidence" value="ECO:0007669"/>
    <property type="project" value="UniProtKB-SubCell"/>
</dbReference>
<evidence type="ECO:0000256" key="8">
    <source>
        <dbReference type="ARBA" id="ARBA00023235"/>
    </source>
</evidence>
<dbReference type="KEGG" id="ebt:EBL_c26420"/>
<comment type="function">
    <text evidence="10">Mutarotase converts alpha-aldose to the beta-anomer. It is active on D-glucose, L-arabinose, D-xylose, D-galactose, maltose and lactose.</text>
</comment>
<dbReference type="Gene3D" id="2.70.98.10">
    <property type="match status" value="1"/>
</dbReference>
<dbReference type="RefSeq" id="WP_002439332.1">
    <property type="nucleotide sequence ID" value="NC_017910.1"/>
</dbReference>
<organism evidence="15 16">
    <name type="scientific">Shimwellia blattae (strain ATCC 29907 / DSM 4481 / JCM 1650 / NBRC 105725 / CDC 9005-74)</name>
    <name type="common">Escherichia blattae</name>
    <dbReference type="NCBI Taxonomy" id="630626"/>
    <lineage>
        <taxon>Bacteria</taxon>
        <taxon>Pseudomonadati</taxon>
        <taxon>Pseudomonadota</taxon>
        <taxon>Gammaproteobacteria</taxon>
        <taxon>Enterobacterales</taxon>
        <taxon>Enterobacteriaceae</taxon>
        <taxon>Shimwellia</taxon>
    </lineage>
</organism>
<proteinExistence type="inferred from homology"/>
<name>I2BB24_SHIBC</name>
<evidence type="ECO:0000256" key="9">
    <source>
        <dbReference type="ARBA" id="ARBA00023277"/>
    </source>
</evidence>
<dbReference type="CDD" id="cd09019">
    <property type="entry name" value="galactose_mutarotase_like"/>
    <property type="match status" value="1"/>
</dbReference>
<dbReference type="InterPro" id="IPR011013">
    <property type="entry name" value="Gal_mutarotase_sf_dom"/>
</dbReference>
<dbReference type="Proteomes" id="UP000001955">
    <property type="component" value="Chromosome"/>
</dbReference>
<evidence type="ECO:0000256" key="10">
    <source>
        <dbReference type="ARBA" id="ARBA00037676"/>
    </source>
</evidence>
<protein>
    <recommendedName>
        <fullName evidence="6 11">Aldose 1-epimerase</fullName>
        <ecNumber evidence="5 11">5.1.3.3</ecNumber>
    </recommendedName>
</protein>
<comment type="pathway">
    <text evidence="3 11">Carbohydrate metabolism; hexose metabolism.</text>
</comment>
<dbReference type="PANTHER" id="PTHR10091">
    <property type="entry name" value="ALDOSE-1-EPIMERASE"/>
    <property type="match status" value="1"/>
</dbReference>
<keyword evidence="9 11" id="KW-0119">Carbohydrate metabolism</keyword>
<dbReference type="Pfam" id="PF01263">
    <property type="entry name" value="Aldose_epim"/>
    <property type="match status" value="1"/>
</dbReference>
<dbReference type="PATRIC" id="fig|630626.3.peg.2570"/>
<feature type="binding site" evidence="14">
    <location>
        <begin position="78"/>
        <end position="79"/>
    </location>
    <ligand>
        <name>beta-D-galactose</name>
        <dbReference type="ChEBI" id="CHEBI:27667"/>
    </ligand>
</feature>
<dbReference type="NCBIfam" id="TIGR02636">
    <property type="entry name" value="galM_Leloir"/>
    <property type="match status" value="1"/>
</dbReference>
<evidence type="ECO:0000256" key="7">
    <source>
        <dbReference type="ARBA" id="ARBA00022490"/>
    </source>
</evidence>
<feature type="binding site" evidence="14">
    <location>
        <begin position="175"/>
        <end position="177"/>
    </location>
    <ligand>
        <name>beta-D-galactose</name>
        <dbReference type="ChEBI" id="CHEBI:27667"/>
    </ligand>
</feature>
<dbReference type="STRING" id="630626.EBL_c26420"/>
<feature type="active site" description="Proton acceptor" evidence="12">
    <location>
        <position position="309"/>
    </location>
</feature>
<dbReference type="PROSITE" id="PS00545">
    <property type="entry name" value="ALDOSE_1_EPIMERASE"/>
    <property type="match status" value="1"/>
</dbReference>
<dbReference type="SUPFAM" id="SSF74650">
    <property type="entry name" value="Galactose mutarotase-like"/>
    <property type="match status" value="1"/>
</dbReference>
<dbReference type="GO" id="GO:0030246">
    <property type="term" value="F:carbohydrate binding"/>
    <property type="evidence" value="ECO:0007669"/>
    <property type="project" value="InterPro"/>
</dbReference>
<dbReference type="InterPro" id="IPR015443">
    <property type="entry name" value="Aldose_1-epimerase"/>
</dbReference>
<gene>
    <name evidence="15" type="primary">galM</name>
    <name evidence="15" type="ordered locus">EBL_c26420</name>
</gene>
<feature type="active site" description="Proton donor" evidence="12">
    <location>
        <position position="175"/>
    </location>
</feature>
<evidence type="ECO:0000256" key="11">
    <source>
        <dbReference type="PIRNR" id="PIRNR005096"/>
    </source>
</evidence>